<evidence type="ECO:0000313" key="6">
    <source>
        <dbReference type="EMBL" id="SFU56007.1"/>
    </source>
</evidence>
<dbReference type="GO" id="GO:0140104">
    <property type="term" value="F:molecular carrier activity"/>
    <property type="evidence" value="ECO:0007669"/>
    <property type="project" value="InterPro"/>
</dbReference>
<reference evidence="6 7" key="1">
    <citation type="submission" date="2016-10" db="EMBL/GenBank/DDBJ databases">
        <authorList>
            <person name="de Groot N.N."/>
        </authorList>
    </citation>
    <scope>NUCLEOTIDE SEQUENCE [LARGE SCALE GENOMIC DNA]</scope>
    <source>
        <strain evidence="6 7">Nl14</strain>
    </source>
</reference>
<accession>A0A1I7H5N2</accession>
<dbReference type="SUPFAM" id="SSF53850">
    <property type="entry name" value="Periplasmic binding protein-like II"/>
    <property type="match status" value="1"/>
</dbReference>
<protein>
    <submittedName>
        <fullName evidence="6">Sulfate transport system substrate-binding protein</fullName>
    </submittedName>
</protein>
<evidence type="ECO:0000256" key="1">
    <source>
        <dbReference type="ARBA" id="ARBA00004418"/>
    </source>
</evidence>
<dbReference type="RefSeq" id="WP_081363545.1">
    <property type="nucleotide sequence ID" value="NZ_FPBZ01000007.1"/>
</dbReference>
<keyword evidence="5" id="KW-0574">Periplasm</keyword>
<dbReference type="Gene3D" id="3.40.190.10">
    <property type="entry name" value="Periplasmic binding protein-like II"/>
    <property type="match status" value="1"/>
</dbReference>
<dbReference type="EMBL" id="FPBZ01000007">
    <property type="protein sequence ID" value="SFU56007.1"/>
    <property type="molecule type" value="Genomic_DNA"/>
</dbReference>
<evidence type="ECO:0000256" key="2">
    <source>
        <dbReference type="ARBA" id="ARBA00006099"/>
    </source>
</evidence>
<dbReference type="PANTHER" id="PTHR30368">
    <property type="entry name" value="SULFATE-BINDING PROTEIN"/>
    <property type="match status" value="1"/>
</dbReference>
<dbReference type="GO" id="GO:0042597">
    <property type="term" value="C:periplasmic space"/>
    <property type="evidence" value="ECO:0007669"/>
    <property type="project" value="UniProtKB-SubCell"/>
</dbReference>
<sequence>MSPDSSRFAVGIFIVLVSLSAAYATMNNFSGRPANSSERLYEELNAAFASHWKAWTGLDIKVDQTRSRSGKPINITINGLDVPALALSYDVDKLHDKERFIAPRSHELLAQDFRKGSYPSVYTSTIVFLVRKGNPKKLKDWSDLARSDIKVVTANPKLSESGRWNYLAAWGSALRQSGGNEQAAREFVSQLYVNAQMVDYEGKKPGNSTAAFVFLNTGDVLLTWENEAHLIVQDSGKDEFEIVTPSISIVAGSVTSVVDKAAHRKGSRGVAASYNQSPDAAC</sequence>
<proteinExistence type="inferred from homology"/>
<evidence type="ECO:0000256" key="3">
    <source>
        <dbReference type="ARBA" id="ARBA00022448"/>
    </source>
</evidence>
<organism evidence="6 7">
    <name type="scientific">Nitrosospira multiformis</name>
    <dbReference type="NCBI Taxonomy" id="1231"/>
    <lineage>
        <taxon>Bacteria</taxon>
        <taxon>Pseudomonadati</taxon>
        <taxon>Pseudomonadota</taxon>
        <taxon>Betaproteobacteria</taxon>
        <taxon>Nitrosomonadales</taxon>
        <taxon>Nitrosomonadaceae</taxon>
        <taxon>Nitrosospira</taxon>
    </lineage>
</organism>
<evidence type="ECO:0000256" key="4">
    <source>
        <dbReference type="ARBA" id="ARBA00022729"/>
    </source>
</evidence>
<evidence type="ECO:0000256" key="5">
    <source>
        <dbReference type="ARBA" id="ARBA00022764"/>
    </source>
</evidence>
<keyword evidence="3" id="KW-0813">Transport</keyword>
<comment type="similarity">
    <text evidence="2">Belongs to the prokaryotic sulfate-binding protein family.</text>
</comment>
<dbReference type="PANTHER" id="PTHR30368:SF2">
    <property type="entry name" value="SULFATE-BINDING PROTEIN"/>
    <property type="match status" value="1"/>
</dbReference>
<name>A0A1I7H5N2_9PROT</name>
<dbReference type="AlphaFoldDB" id="A0A1I7H5N2"/>
<comment type="subcellular location">
    <subcellularLocation>
        <location evidence="1">Periplasm</location>
    </subcellularLocation>
</comment>
<gene>
    <name evidence="6" type="ORF">SAMN05216417_10744</name>
</gene>
<dbReference type="GO" id="GO:1902358">
    <property type="term" value="P:sulfate transmembrane transport"/>
    <property type="evidence" value="ECO:0007669"/>
    <property type="project" value="InterPro"/>
</dbReference>
<dbReference type="Proteomes" id="UP000182649">
    <property type="component" value="Unassembled WGS sequence"/>
</dbReference>
<dbReference type="InterPro" id="IPR005669">
    <property type="entry name" value="Thiosulph/SO4-bd"/>
</dbReference>
<dbReference type="Pfam" id="PF13531">
    <property type="entry name" value="SBP_bac_11"/>
    <property type="match status" value="1"/>
</dbReference>
<evidence type="ECO:0000313" key="7">
    <source>
        <dbReference type="Proteomes" id="UP000182649"/>
    </source>
</evidence>
<keyword evidence="4" id="KW-0732">Signal</keyword>
<dbReference type="OrthoDB" id="9802127at2"/>
<dbReference type="NCBIfam" id="TIGR00971">
    <property type="entry name" value="3a0106s03"/>
    <property type="match status" value="1"/>
</dbReference>